<dbReference type="Proteomes" id="UP000695000">
    <property type="component" value="Unplaced"/>
</dbReference>
<protein>
    <submittedName>
        <fullName evidence="9">Facilitated trehalose transporter Tret1-like</fullName>
    </submittedName>
</protein>
<evidence type="ECO:0000256" key="5">
    <source>
        <dbReference type="ARBA" id="ARBA00023180"/>
    </source>
</evidence>
<keyword evidence="4 6" id="KW-0472">Membrane</keyword>
<keyword evidence="2 6" id="KW-0812">Transmembrane</keyword>
<evidence type="ECO:0000256" key="6">
    <source>
        <dbReference type="SAM" id="Phobius"/>
    </source>
</evidence>
<feature type="transmembrane region" description="Helical" evidence="6">
    <location>
        <begin position="17"/>
        <end position="38"/>
    </location>
</feature>
<dbReference type="PRINTS" id="PR00171">
    <property type="entry name" value="SUGRTRNSPORT"/>
</dbReference>
<dbReference type="PROSITE" id="PS00217">
    <property type="entry name" value="SUGAR_TRANSPORT_2"/>
    <property type="match status" value="1"/>
</dbReference>
<feature type="transmembrane region" description="Helical" evidence="6">
    <location>
        <begin position="150"/>
        <end position="174"/>
    </location>
</feature>
<feature type="transmembrane region" description="Helical" evidence="6">
    <location>
        <begin position="277"/>
        <end position="300"/>
    </location>
</feature>
<evidence type="ECO:0000256" key="2">
    <source>
        <dbReference type="ARBA" id="ARBA00022692"/>
    </source>
</evidence>
<keyword evidence="5" id="KW-0325">Glycoprotein</keyword>
<dbReference type="PANTHER" id="PTHR48021">
    <property type="match status" value="1"/>
</dbReference>
<comment type="subcellular location">
    <subcellularLocation>
        <location evidence="1">Membrane</location>
        <topology evidence="1">Multi-pass membrane protein</topology>
    </subcellularLocation>
</comment>
<dbReference type="InterPro" id="IPR005829">
    <property type="entry name" value="Sugar_transporter_CS"/>
</dbReference>
<feature type="transmembrane region" description="Helical" evidence="6">
    <location>
        <begin position="406"/>
        <end position="424"/>
    </location>
</feature>
<feature type="transmembrane region" description="Helical" evidence="6">
    <location>
        <begin position="312"/>
        <end position="332"/>
    </location>
</feature>
<feature type="transmembrane region" description="Helical" evidence="6">
    <location>
        <begin position="58"/>
        <end position="76"/>
    </location>
</feature>
<dbReference type="SUPFAM" id="SSF103473">
    <property type="entry name" value="MFS general substrate transporter"/>
    <property type="match status" value="1"/>
</dbReference>
<organism evidence="8 9">
    <name type="scientific">Nicrophorus vespilloides</name>
    <name type="common">Boreal carrion beetle</name>
    <dbReference type="NCBI Taxonomy" id="110193"/>
    <lineage>
        <taxon>Eukaryota</taxon>
        <taxon>Metazoa</taxon>
        <taxon>Ecdysozoa</taxon>
        <taxon>Arthropoda</taxon>
        <taxon>Hexapoda</taxon>
        <taxon>Insecta</taxon>
        <taxon>Pterygota</taxon>
        <taxon>Neoptera</taxon>
        <taxon>Endopterygota</taxon>
        <taxon>Coleoptera</taxon>
        <taxon>Polyphaga</taxon>
        <taxon>Staphyliniformia</taxon>
        <taxon>Silphidae</taxon>
        <taxon>Nicrophorinae</taxon>
        <taxon>Nicrophorus</taxon>
    </lineage>
</organism>
<dbReference type="InterPro" id="IPR020846">
    <property type="entry name" value="MFS_dom"/>
</dbReference>
<dbReference type="InterPro" id="IPR050549">
    <property type="entry name" value="MFS_Trehalose_Transporter"/>
</dbReference>
<reference evidence="9" key="1">
    <citation type="submission" date="2025-08" db="UniProtKB">
        <authorList>
            <consortium name="RefSeq"/>
        </authorList>
    </citation>
    <scope>IDENTIFICATION</scope>
    <source>
        <tissue evidence="9">Whole Larva</tissue>
    </source>
</reference>
<accession>A0ABM1N4I3</accession>
<dbReference type="GeneID" id="108566390"/>
<dbReference type="InterPro" id="IPR005828">
    <property type="entry name" value="MFS_sugar_transport-like"/>
</dbReference>
<evidence type="ECO:0000256" key="4">
    <source>
        <dbReference type="ARBA" id="ARBA00023136"/>
    </source>
</evidence>
<feature type="transmembrane region" description="Helical" evidence="6">
    <location>
        <begin position="369"/>
        <end position="394"/>
    </location>
</feature>
<keyword evidence="3 6" id="KW-1133">Transmembrane helix</keyword>
<dbReference type="RefSeq" id="XP_017781733.1">
    <property type="nucleotide sequence ID" value="XM_017926244.1"/>
</dbReference>
<dbReference type="Gene3D" id="1.20.1250.20">
    <property type="entry name" value="MFS general substrate transporter like domains"/>
    <property type="match status" value="1"/>
</dbReference>
<proteinExistence type="predicted"/>
<gene>
    <name evidence="9" type="primary">LOC108566390</name>
</gene>
<evidence type="ECO:0000313" key="8">
    <source>
        <dbReference type="Proteomes" id="UP000695000"/>
    </source>
</evidence>
<dbReference type="InterPro" id="IPR036259">
    <property type="entry name" value="MFS_trans_sf"/>
</dbReference>
<dbReference type="PROSITE" id="PS50850">
    <property type="entry name" value="MFS"/>
    <property type="match status" value="1"/>
</dbReference>
<dbReference type="Pfam" id="PF00083">
    <property type="entry name" value="Sugar_tr"/>
    <property type="match status" value="1"/>
</dbReference>
<dbReference type="InterPro" id="IPR003663">
    <property type="entry name" value="Sugar/inositol_transpt"/>
</dbReference>
<feature type="transmembrane region" description="Helical" evidence="6">
    <location>
        <begin position="436"/>
        <end position="455"/>
    </location>
</feature>
<feature type="transmembrane region" description="Helical" evidence="6">
    <location>
        <begin position="344"/>
        <end position="363"/>
    </location>
</feature>
<evidence type="ECO:0000256" key="1">
    <source>
        <dbReference type="ARBA" id="ARBA00004141"/>
    </source>
</evidence>
<feature type="transmembrane region" description="Helical" evidence="6">
    <location>
        <begin position="88"/>
        <end position="107"/>
    </location>
</feature>
<keyword evidence="8" id="KW-1185">Reference proteome</keyword>
<name>A0ABM1N4I3_NICVS</name>
<sequence>MEVENVVMQERSTKKQILLAFIAYFTTIAPGMSIGFSAVALPSLQSDSNPNKLSLSEASWFASIVSVATPVGCFISGPISDRYGRKTILLLINIITFLGWILIAFAYDRTDNQYVILLAGRILTGLSTGLSSMPATVYVAEISCPKWRGILTTASSIAFASAILIVYILGFIFQEEWCKICLITAVLPCVSMFLSVQYLPESPTWLVSKSRIKEATDNLKSIWDFADLTEGIHEEIEKMVKNRDATKIGLAGSKRTLKSIIMKKIGYFKRPSCYKPFFIVLMYFFFQQFSGTLVIVFYALDIVKQAGVTVHPYILICCIALTRFIGSILVTCFSRNFGRRPPSILSGIGMTVCMALLCFYLNYDFSDKWNWMPVFCLIAYFFTSTLGFMSIPFAMSAECFPTKIRGTSTGLITCFAYIFNFIIVKSYPWMMEEFKPIGVFLFYGVIALIGTVFLYKYLPETKGKTLAEIEEFFGGKPKARPPIVLRGVVNEKEAVKMLQ</sequence>
<evidence type="ECO:0000259" key="7">
    <source>
        <dbReference type="PROSITE" id="PS50850"/>
    </source>
</evidence>
<evidence type="ECO:0000313" key="9">
    <source>
        <dbReference type="RefSeq" id="XP_017781733.1"/>
    </source>
</evidence>
<evidence type="ECO:0000256" key="3">
    <source>
        <dbReference type="ARBA" id="ARBA00022989"/>
    </source>
</evidence>
<dbReference type="PANTHER" id="PTHR48021:SF89">
    <property type="entry name" value="FI02132P-RELATED"/>
    <property type="match status" value="1"/>
</dbReference>
<feature type="domain" description="Major facilitator superfamily (MFS) profile" evidence="7">
    <location>
        <begin position="19"/>
        <end position="462"/>
    </location>
</feature>